<dbReference type="EMBL" id="CACRXK020020451">
    <property type="protein sequence ID" value="CAB4034813.1"/>
    <property type="molecule type" value="Genomic_DNA"/>
</dbReference>
<feature type="non-terminal residue" evidence="2">
    <location>
        <position position="113"/>
    </location>
</feature>
<evidence type="ECO:0000256" key="1">
    <source>
        <dbReference type="SAM" id="MobiDB-lite"/>
    </source>
</evidence>
<accession>A0A7D9JSL1</accession>
<sequence>MLSKSLSFKGSNDSPNLKNYDEQSTGGMFVPYLKNYDEQATGGLFTADQKLKGKTSIYTRQNPNGGRSGYECNEERDYYPYWHPTDWIDIAVFAYNESMCQYYRKESFNVKNK</sequence>
<dbReference type="InterPro" id="IPR053320">
    <property type="entry name" value="Protein_DD3-3_O-glyco"/>
</dbReference>
<dbReference type="Proteomes" id="UP001152795">
    <property type="component" value="Unassembled WGS sequence"/>
</dbReference>
<gene>
    <name evidence="2" type="ORF">PACLA_8A089690</name>
</gene>
<proteinExistence type="predicted"/>
<dbReference type="PANTHER" id="PTHR35170">
    <property type="entry name" value="PROTEIN DD3-3"/>
    <property type="match status" value="1"/>
</dbReference>
<feature type="region of interest" description="Disordered" evidence="1">
    <location>
        <begin position="1"/>
        <end position="24"/>
    </location>
</feature>
<keyword evidence="3" id="KW-1185">Reference proteome</keyword>
<dbReference type="OrthoDB" id="167398at2759"/>
<comment type="caution">
    <text evidence="2">The sequence shown here is derived from an EMBL/GenBank/DDBJ whole genome shotgun (WGS) entry which is preliminary data.</text>
</comment>
<dbReference type="PANTHER" id="PTHR35170:SF2">
    <property type="entry name" value="PROTEIN DD3-3"/>
    <property type="match status" value="1"/>
</dbReference>
<reference evidence="2" key="1">
    <citation type="submission" date="2020-04" db="EMBL/GenBank/DDBJ databases">
        <authorList>
            <person name="Alioto T."/>
            <person name="Alioto T."/>
            <person name="Gomez Garrido J."/>
        </authorList>
    </citation>
    <scope>NUCLEOTIDE SEQUENCE</scope>
    <source>
        <strain evidence="2">A484AB</strain>
    </source>
</reference>
<name>A0A7D9JSL1_PARCT</name>
<protein>
    <submittedName>
        <fullName evidence="2">Uncharacterized protein</fullName>
    </submittedName>
</protein>
<dbReference type="AlphaFoldDB" id="A0A7D9JSL1"/>
<evidence type="ECO:0000313" key="3">
    <source>
        <dbReference type="Proteomes" id="UP001152795"/>
    </source>
</evidence>
<organism evidence="2 3">
    <name type="scientific">Paramuricea clavata</name>
    <name type="common">Red gorgonian</name>
    <name type="synonym">Violescent sea-whip</name>
    <dbReference type="NCBI Taxonomy" id="317549"/>
    <lineage>
        <taxon>Eukaryota</taxon>
        <taxon>Metazoa</taxon>
        <taxon>Cnidaria</taxon>
        <taxon>Anthozoa</taxon>
        <taxon>Octocorallia</taxon>
        <taxon>Malacalcyonacea</taxon>
        <taxon>Plexauridae</taxon>
        <taxon>Paramuricea</taxon>
    </lineage>
</organism>
<evidence type="ECO:0000313" key="2">
    <source>
        <dbReference type="EMBL" id="CAB4034813.1"/>
    </source>
</evidence>